<dbReference type="InterPro" id="IPR016040">
    <property type="entry name" value="NAD(P)-bd_dom"/>
</dbReference>
<feature type="domain" description="NAD(P)-binding" evidence="2">
    <location>
        <begin position="7"/>
        <end position="172"/>
    </location>
</feature>
<gene>
    <name evidence="3" type="ORF">GCM10023257_71510</name>
</gene>
<protein>
    <submittedName>
        <fullName evidence="3">NAD(P)H-binding protein</fullName>
    </submittedName>
</protein>
<evidence type="ECO:0000313" key="3">
    <source>
        <dbReference type="EMBL" id="GAA5013329.1"/>
    </source>
</evidence>
<dbReference type="EMBL" id="BAABIV010000037">
    <property type="protein sequence ID" value="GAA5013329.1"/>
    <property type="molecule type" value="Genomic_DNA"/>
</dbReference>
<name>A0ABP9IX94_9ACTN</name>
<dbReference type="Proteomes" id="UP001500610">
    <property type="component" value="Unassembled WGS sequence"/>
</dbReference>
<dbReference type="PANTHER" id="PTHR42748:SF3">
    <property type="entry name" value="BLL4366 PROTEIN"/>
    <property type="match status" value="1"/>
</dbReference>
<comment type="caution">
    <text evidence="3">The sequence shown here is derived from an EMBL/GenBank/DDBJ whole genome shotgun (WGS) entry which is preliminary data.</text>
</comment>
<reference evidence="4" key="1">
    <citation type="journal article" date="2019" name="Int. J. Syst. Evol. Microbiol.">
        <title>The Global Catalogue of Microorganisms (GCM) 10K type strain sequencing project: providing services to taxonomists for standard genome sequencing and annotation.</title>
        <authorList>
            <consortium name="The Broad Institute Genomics Platform"/>
            <consortium name="The Broad Institute Genome Sequencing Center for Infectious Disease"/>
            <person name="Wu L."/>
            <person name="Ma J."/>
        </authorList>
    </citation>
    <scope>NUCLEOTIDE SEQUENCE [LARGE SCALE GENOMIC DNA]</scope>
    <source>
        <strain evidence="4">JCM 17657</strain>
    </source>
</reference>
<dbReference type="PANTHER" id="PTHR42748">
    <property type="entry name" value="NITROGEN METABOLITE REPRESSION PROTEIN NMRA FAMILY MEMBER"/>
    <property type="match status" value="1"/>
</dbReference>
<evidence type="ECO:0000259" key="2">
    <source>
        <dbReference type="Pfam" id="PF13460"/>
    </source>
</evidence>
<evidence type="ECO:0000313" key="4">
    <source>
        <dbReference type="Proteomes" id="UP001500610"/>
    </source>
</evidence>
<evidence type="ECO:0000256" key="1">
    <source>
        <dbReference type="ARBA" id="ARBA00022857"/>
    </source>
</evidence>
<dbReference type="Pfam" id="PF13460">
    <property type="entry name" value="NAD_binding_10"/>
    <property type="match status" value="1"/>
</dbReference>
<keyword evidence="1" id="KW-0521">NADP</keyword>
<dbReference type="InterPro" id="IPR051164">
    <property type="entry name" value="NmrA-like_oxidored"/>
</dbReference>
<sequence length="242" mass="25339">MEIAVIGGTGLIGSQVVEHLDAAGHRAVPHSLSTGVDVVSGEGVDRAVEGAGVVVNLTNSPTFDDASPDFFRASMDNLLTAAQRAGTGHFVILSIVGVDRVPQLAYYRAKLLQEDLLRGGPVPYSIVRATQFMEFMAAVLSWTADDSSVRLPATPIQPIAAKDVAAAVAEVAAGTPLNGIRNIGGPEVFPLDDLGRLTLSRKGDGRTVVTDPTAGMFAAVEGDVLTDLNARLATTRYTDWLS</sequence>
<dbReference type="RefSeq" id="WP_226026746.1">
    <property type="nucleotide sequence ID" value="NZ_BAABIV010000037.1"/>
</dbReference>
<organism evidence="3 4">
    <name type="scientific">Streptomyces hyderabadensis</name>
    <dbReference type="NCBI Taxonomy" id="598549"/>
    <lineage>
        <taxon>Bacteria</taxon>
        <taxon>Bacillati</taxon>
        <taxon>Actinomycetota</taxon>
        <taxon>Actinomycetes</taxon>
        <taxon>Kitasatosporales</taxon>
        <taxon>Streptomycetaceae</taxon>
        <taxon>Streptomyces</taxon>
    </lineage>
</organism>
<dbReference type="InterPro" id="IPR036291">
    <property type="entry name" value="NAD(P)-bd_dom_sf"/>
</dbReference>
<keyword evidence="4" id="KW-1185">Reference proteome</keyword>
<dbReference type="Gene3D" id="3.40.50.720">
    <property type="entry name" value="NAD(P)-binding Rossmann-like Domain"/>
    <property type="match status" value="1"/>
</dbReference>
<proteinExistence type="predicted"/>
<dbReference type="SUPFAM" id="SSF51735">
    <property type="entry name" value="NAD(P)-binding Rossmann-fold domains"/>
    <property type="match status" value="1"/>
</dbReference>
<accession>A0ABP9IX94</accession>